<gene>
    <name evidence="2" type="ORF">SAMN05660909_02546</name>
</gene>
<proteinExistence type="predicted"/>
<dbReference type="STRING" id="408074.SAMN05660909_02546"/>
<organism evidence="2 3">
    <name type="scientific">Chitinophaga terrae</name>
    <name type="common">ex Kim and Jung 2007</name>
    <dbReference type="NCBI Taxonomy" id="408074"/>
    <lineage>
        <taxon>Bacteria</taxon>
        <taxon>Pseudomonadati</taxon>
        <taxon>Bacteroidota</taxon>
        <taxon>Chitinophagia</taxon>
        <taxon>Chitinophagales</taxon>
        <taxon>Chitinophagaceae</taxon>
        <taxon>Chitinophaga</taxon>
    </lineage>
</organism>
<name>A0A1H4CC84_9BACT</name>
<feature type="chain" id="PRO_5011793982" evidence="1">
    <location>
        <begin position="20"/>
        <end position="239"/>
    </location>
</feature>
<dbReference type="GO" id="GO:0015562">
    <property type="term" value="F:efflux transmembrane transporter activity"/>
    <property type="evidence" value="ECO:0007669"/>
    <property type="project" value="InterPro"/>
</dbReference>
<keyword evidence="3" id="KW-1185">Reference proteome</keyword>
<evidence type="ECO:0000313" key="2">
    <source>
        <dbReference type="EMBL" id="SEA58065.1"/>
    </source>
</evidence>
<dbReference type="Proteomes" id="UP000199656">
    <property type="component" value="Unassembled WGS sequence"/>
</dbReference>
<dbReference type="SUPFAM" id="SSF56954">
    <property type="entry name" value="Outer membrane efflux proteins (OEP)"/>
    <property type="match status" value="1"/>
</dbReference>
<accession>A0A1H4CC84</accession>
<protein>
    <submittedName>
        <fullName evidence="2">Outer membrane efflux protein</fullName>
    </submittedName>
</protein>
<keyword evidence="1" id="KW-0732">Signal</keyword>
<evidence type="ECO:0000313" key="3">
    <source>
        <dbReference type="Proteomes" id="UP000199656"/>
    </source>
</evidence>
<evidence type="ECO:0000256" key="1">
    <source>
        <dbReference type="SAM" id="SignalP"/>
    </source>
</evidence>
<dbReference type="RefSeq" id="WP_089762120.1">
    <property type="nucleotide sequence ID" value="NZ_BKAT01000007.1"/>
</dbReference>
<dbReference type="AlphaFoldDB" id="A0A1H4CC84"/>
<dbReference type="EMBL" id="FNRL01000010">
    <property type="protein sequence ID" value="SEA58065.1"/>
    <property type="molecule type" value="Genomic_DNA"/>
</dbReference>
<reference evidence="3" key="1">
    <citation type="submission" date="2016-10" db="EMBL/GenBank/DDBJ databases">
        <authorList>
            <person name="Varghese N."/>
            <person name="Submissions S."/>
        </authorList>
    </citation>
    <scope>NUCLEOTIDE SEQUENCE [LARGE SCALE GENOMIC DNA]</scope>
    <source>
        <strain evidence="3">DSM 23920</strain>
    </source>
</reference>
<dbReference type="OrthoDB" id="654651at2"/>
<dbReference type="Gene3D" id="1.20.1600.10">
    <property type="entry name" value="Outer membrane efflux proteins (OEP)"/>
    <property type="match status" value="1"/>
</dbReference>
<sequence>MKTIITAVLLLCISFSSWAQLQRKDTSVLLKLPADPSNVARFKAKLVELALQNPAITKYAVSKEINKYDKRIVGAQWLNHFSAAGNLNEFTIKGNSNTNNVFYPRYNFGVLLPIGNLLKIPNETKRVKAEGRLLDKERESEVLAIKSKVLNLYEDYAANKQLYELHAPLLEDALLHFSQVEEKFRNNQDGVSLEQYKEAYRSYNGEMVKKIELEKLLRKSKLDLEEVVGMSLEEVMLKL</sequence>
<feature type="signal peptide" evidence="1">
    <location>
        <begin position="1"/>
        <end position="19"/>
    </location>
</feature>